<sequence length="143" mass="16597">MNGGIFGPFKERQEVAEQVQKLKQQGYKEDELIIVADTEERILEEVNGGLRYETLDDQKDFLDRLKAVIFLKTDQEANVEEVQQLLDVSEKEAEVYYEQLKAGNIFIFILPGKMLVFEDTLHEELLDENFEGTPATRIHTKFL</sequence>
<dbReference type="Pfam" id="PF11181">
    <property type="entry name" value="YflT"/>
    <property type="match status" value="1"/>
</dbReference>
<dbReference type="AlphaFoldDB" id="A0A927HAH6"/>
<feature type="domain" description="General stress protein 17M-like" evidence="2">
    <location>
        <begin position="9"/>
        <end position="103"/>
    </location>
</feature>
<organism evidence="3 4">
    <name type="scientific">Peribacillus faecalis</name>
    <dbReference type="NCBI Taxonomy" id="2772559"/>
    <lineage>
        <taxon>Bacteria</taxon>
        <taxon>Bacillati</taxon>
        <taxon>Bacillota</taxon>
        <taxon>Bacilli</taxon>
        <taxon>Bacillales</taxon>
        <taxon>Bacillaceae</taxon>
        <taxon>Peribacillus</taxon>
    </lineage>
</organism>
<dbReference type="EMBL" id="JACXSI010000012">
    <property type="protein sequence ID" value="MBD3107934.1"/>
    <property type="molecule type" value="Genomic_DNA"/>
</dbReference>
<evidence type="ECO:0000313" key="3">
    <source>
        <dbReference type="EMBL" id="MBD3107934.1"/>
    </source>
</evidence>
<dbReference type="InterPro" id="IPR025889">
    <property type="entry name" value="GSP17M-like_dom"/>
</dbReference>
<evidence type="ECO:0000313" key="4">
    <source>
        <dbReference type="Proteomes" id="UP000602076"/>
    </source>
</evidence>
<accession>A0A927HAH6</accession>
<protein>
    <submittedName>
        <fullName evidence="3">General stress protein</fullName>
    </submittedName>
</protein>
<keyword evidence="4" id="KW-1185">Reference proteome</keyword>
<dbReference type="Proteomes" id="UP000602076">
    <property type="component" value="Unassembled WGS sequence"/>
</dbReference>
<reference evidence="3" key="1">
    <citation type="submission" date="2020-09" db="EMBL/GenBank/DDBJ databases">
        <title>Bacillus faecalis sp. nov., a moderately halophilic bacterium isolated from cow faeces.</title>
        <authorList>
            <person name="Jiang L."/>
            <person name="Lee J."/>
        </authorList>
    </citation>
    <scope>NUCLEOTIDE SEQUENCE</scope>
    <source>
        <strain evidence="3">AGMB 02131</strain>
    </source>
</reference>
<dbReference type="RefSeq" id="WP_190997478.1">
    <property type="nucleotide sequence ID" value="NZ_JACXSI010000012.1"/>
</dbReference>
<gene>
    <name evidence="3" type="ORF">IEO70_06105</name>
</gene>
<feature type="coiled-coil region" evidence="1">
    <location>
        <begin position="72"/>
        <end position="99"/>
    </location>
</feature>
<proteinExistence type="predicted"/>
<comment type="caution">
    <text evidence="3">The sequence shown here is derived from an EMBL/GenBank/DDBJ whole genome shotgun (WGS) entry which is preliminary data.</text>
</comment>
<evidence type="ECO:0000259" key="2">
    <source>
        <dbReference type="Pfam" id="PF11181"/>
    </source>
</evidence>
<evidence type="ECO:0000256" key="1">
    <source>
        <dbReference type="SAM" id="Coils"/>
    </source>
</evidence>
<name>A0A927HAH6_9BACI</name>
<keyword evidence="1" id="KW-0175">Coiled coil</keyword>